<comment type="similarity">
    <text evidence="1">Belongs to the plant acyltransferase family.</text>
</comment>
<accession>A0AAV9BEP0</accession>
<sequence>MVSSSISTQVIYGHKVSSVVPCSITGDTVYELSDMDLVMKLHYLHGVYHFRESDFPTEGLRDKMFPLLDTFAPAAGRIRRSMMGRPHIKCNDSGVRVVEAQCDKTIDEWFDEKGPFLHHRELVPGKVIGPELNFSPLVFVQFTKFKCGGLAVGLSWPHVLGDAFSAASFINMWGQLLSGKILPLKPQHLLQPITKLEKPKKASLNSEKPFSIKQVPPVEDCWMVANENKMETFSFHFTGTKLKHLLSKVSGESEAYQYSPFEVISAVIWQCLAKVREGKGPKMITICKTDTSSKRDRILSNHQTLSTIKADFSAAEAKLSMLAELISGELVNESEVVEELVDDGSGTPDFIVFGTNLTFVDMEGIDFYRMEINGQKPVAINYNINGVGDEGAVLVLHDAEGVLEARGDSSGRIVTVTLPIEQALHLRNELEREWGIA</sequence>
<dbReference type="PANTHER" id="PTHR31642:SF115">
    <property type="entry name" value="PROTEIN ECERIFERUM 26-LIKE"/>
    <property type="match status" value="1"/>
</dbReference>
<dbReference type="PANTHER" id="PTHR31642">
    <property type="entry name" value="TRICHOTHECENE 3-O-ACETYLTRANSFERASE"/>
    <property type="match status" value="1"/>
</dbReference>
<proteinExistence type="inferred from homology"/>
<protein>
    <submittedName>
        <fullName evidence="4">Rosmarinate synthase</fullName>
    </submittedName>
</protein>
<dbReference type="Pfam" id="PF02458">
    <property type="entry name" value="Transferase"/>
    <property type="match status" value="1"/>
</dbReference>
<reference evidence="4" key="1">
    <citation type="journal article" date="2023" name="Nat. Commun.">
        <title>Diploid and tetraploid genomes of Acorus and the evolution of monocots.</title>
        <authorList>
            <person name="Ma L."/>
            <person name="Liu K.W."/>
            <person name="Li Z."/>
            <person name="Hsiao Y.Y."/>
            <person name="Qi Y."/>
            <person name="Fu T."/>
            <person name="Tang G.D."/>
            <person name="Zhang D."/>
            <person name="Sun W.H."/>
            <person name="Liu D.K."/>
            <person name="Li Y."/>
            <person name="Chen G.Z."/>
            <person name="Liu X.D."/>
            <person name="Liao X.Y."/>
            <person name="Jiang Y.T."/>
            <person name="Yu X."/>
            <person name="Hao Y."/>
            <person name="Huang J."/>
            <person name="Zhao X.W."/>
            <person name="Ke S."/>
            <person name="Chen Y.Y."/>
            <person name="Wu W.L."/>
            <person name="Hsu J.L."/>
            <person name="Lin Y.F."/>
            <person name="Huang M.D."/>
            <person name="Li C.Y."/>
            <person name="Huang L."/>
            <person name="Wang Z.W."/>
            <person name="Zhao X."/>
            <person name="Zhong W.Y."/>
            <person name="Peng D.H."/>
            <person name="Ahmad S."/>
            <person name="Lan S."/>
            <person name="Zhang J.S."/>
            <person name="Tsai W.C."/>
            <person name="Van de Peer Y."/>
            <person name="Liu Z.J."/>
        </authorList>
    </citation>
    <scope>NUCLEOTIDE SEQUENCE</scope>
    <source>
        <strain evidence="4">SCP</strain>
    </source>
</reference>
<comment type="caution">
    <text evidence="4">The sequence shown here is derived from an EMBL/GenBank/DDBJ whole genome shotgun (WGS) entry which is preliminary data.</text>
</comment>
<dbReference type="EMBL" id="JAUJYN010000003">
    <property type="protein sequence ID" value="KAK1274817.1"/>
    <property type="molecule type" value="Genomic_DNA"/>
</dbReference>
<dbReference type="GO" id="GO:0016747">
    <property type="term" value="F:acyltransferase activity, transferring groups other than amino-acyl groups"/>
    <property type="evidence" value="ECO:0007669"/>
    <property type="project" value="TreeGrafter"/>
</dbReference>
<dbReference type="AlphaFoldDB" id="A0AAV9BEP0"/>
<reference evidence="4" key="2">
    <citation type="submission" date="2023-06" db="EMBL/GenBank/DDBJ databases">
        <authorList>
            <person name="Ma L."/>
            <person name="Liu K.-W."/>
            <person name="Li Z."/>
            <person name="Hsiao Y.-Y."/>
            <person name="Qi Y."/>
            <person name="Fu T."/>
            <person name="Tang G."/>
            <person name="Zhang D."/>
            <person name="Sun W.-H."/>
            <person name="Liu D.-K."/>
            <person name="Li Y."/>
            <person name="Chen G.-Z."/>
            <person name="Liu X.-D."/>
            <person name="Liao X.-Y."/>
            <person name="Jiang Y.-T."/>
            <person name="Yu X."/>
            <person name="Hao Y."/>
            <person name="Huang J."/>
            <person name="Zhao X.-W."/>
            <person name="Ke S."/>
            <person name="Chen Y.-Y."/>
            <person name="Wu W.-L."/>
            <person name="Hsu J.-L."/>
            <person name="Lin Y.-F."/>
            <person name="Huang M.-D."/>
            <person name="Li C.-Y."/>
            <person name="Huang L."/>
            <person name="Wang Z.-W."/>
            <person name="Zhao X."/>
            <person name="Zhong W.-Y."/>
            <person name="Peng D.-H."/>
            <person name="Ahmad S."/>
            <person name="Lan S."/>
            <person name="Zhang J.-S."/>
            <person name="Tsai W.-C."/>
            <person name="Van De Peer Y."/>
            <person name="Liu Z.-J."/>
        </authorList>
    </citation>
    <scope>NUCLEOTIDE SEQUENCE</scope>
    <source>
        <strain evidence="4">SCP</strain>
        <tissue evidence="4">Leaves</tissue>
    </source>
</reference>
<evidence type="ECO:0000313" key="5">
    <source>
        <dbReference type="Proteomes" id="UP001179952"/>
    </source>
</evidence>
<gene>
    <name evidence="4" type="ORF">QJS04_geneDACA005712</name>
</gene>
<name>A0AAV9BEP0_ACOGR</name>
<evidence type="ECO:0000256" key="1">
    <source>
        <dbReference type="ARBA" id="ARBA00009861"/>
    </source>
</evidence>
<keyword evidence="5" id="KW-1185">Reference proteome</keyword>
<keyword evidence="3" id="KW-0012">Acyltransferase</keyword>
<dbReference type="InterPro" id="IPR050317">
    <property type="entry name" value="Plant_Fungal_Acyltransferase"/>
</dbReference>
<dbReference type="Proteomes" id="UP001179952">
    <property type="component" value="Unassembled WGS sequence"/>
</dbReference>
<evidence type="ECO:0000256" key="3">
    <source>
        <dbReference type="ARBA" id="ARBA00023315"/>
    </source>
</evidence>
<dbReference type="InterPro" id="IPR023213">
    <property type="entry name" value="CAT-like_dom_sf"/>
</dbReference>
<evidence type="ECO:0000313" key="4">
    <source>
        <dbReference type="EMBL" id="KAK1274817.1"/>
    </source>
</evidence>
<evidence type="ECO:0000256" key="2">
    <source>
        <dbReference type="ARBA" id="ARBA00022679"/>
    </source>
</evidence>
<organism evidence="4 5">
    <name type="scientific">Acorus gramineus</name>
    <name type="common">Dwarf sweet flag</name>
    <dbReference type="NCBI Taxonomy" id="55184"/>
    <lineage>
        <taxon>Eukaryota</taxon>
        <taxon>Viridiplantae</taxon>
        <taxon>Streptophyta</taxon>
        <taxon>Embryophyta</taxon>
        <taxon>Tracheophyta</taxon>
        <taxon>Spermatophyta</taxon>
        <taxon>Magnoliopsida</taxon>
        <taxon>Liliopsida</taxon>
        <taxon>Acoraceae</taxon>
        <taxon>Acorus</taxon>
    </lineage>
</organism>
<dbReference type="Gene3D" id="3.30.559.10">
    <property type="entry name" value="Chloramphenicol acetyltransferase-like domain"/>
    <property type="match status" value="2"/>
</dbReference>
<keyword evidence="2" id="KW-0808">Transferase</keyword>